<dbReference type="Proteomes" id="UP001230649">
    <property type="component" value="Unassembled WGS sequence"/>
</dbReference>
<name>A0ACC2WUL7_9TREE</name>
<comment type="caution">
    <text evidence="1">The sequence shown here is derived from an EMBL/GenBank/DDBJ whole genome shotgun (WGS) entry which is preliminary data.</text>
</comment>
<accession>A0ACC2WUL7</accession>
<organism evidence="1 2">
    <name type="scientific">Naganishia adeliensis</name>
    <dbReference type="NCBI Taxonomy" id="92952"/>
    <lineage>
        <taxon>Eukaryota</taxon>
        <taxon>Fungi</taxon>
        <taxon>Dikarya</taxon>
        <taxon>Basidiomycota</taxon>
        <taxon>Agaricomycotina</taxon>
        <taxon>Tremellomycetes</taxon>
        <taxon>Filobasidiales</taxon>
        <taxon>Filobasidiaceae</taxon>
        <taxon>Naganishia</taxon>
    </lineage>
</organism>
<evidence type="ECO:0000313" key="1">
    <source>
        <dbReference type="EMBL" id="KAJ9114811.1"/>
    </source>
</evidence>
<proteinExistence type="predicted"/>
<sequence>MAQTDGQQPILYVEDGSMSVLPKGAEPARHVSVGETKSKLDLETQGATGEKTGSLGYDSEVAGTGDADFEDAGNVMAALEKQEKAPFPEGGRQAWLTVLGTFCCTMVTFGVLNTYGVYQAYFKKTYLSDYSNFAINWIGTVQYVGIFGLGLPAGVSVSTETPFEYSSSAGLSGKLFDLGFFRPCFLVGAVTLTASQLGLSFANSFATLFVAQGLFMGIGMGIVFNMAIACPSHWFLKRRGMALVCFPIMIQRLIPRIGFGWSMRVLFFIEIVMLTIAWFTIRTRLPPAIDVRDKSKGGWKQVKWIDMHAFKNPAYTMIVIGFGLVVFGLYTPFLGGLIPFAILYGFASGGHVSLQPAVVAQLGPTESVGVRVGNMIAFQALGSVCQPFVGLILGGDPQTGYRWWGACAFSGSMVLAGASCLFVGRRFALGGKWIGKI</sequence>
<reference evidence="1" key="1">
    <citation type="submission" date="2023-04" db="EMBL/GenBank/DDBJ databases">
        <title>Draft Genome sequencing of Naganishia species isolated from polar environments using Oxford Nanopore Technology.</title>
        <authorList>
            <person name="Leo P."/>
            <person name="Venkateswaran K."/>
        </authorList>
    </citation>
    <scope>NUCLEOTIDE SEQUENCE</scope>
    <source>
        <strain evidence="1">MNA-CCFEE 5262</strain>
    </source>
</reference>
<protein>
    <submittedName>
        <fullName evidence="1">Uncharacterized protein</fullName>
    </submittedName>
</protein>
<evidence type="ECO:0000313" key="2">
    <source>
        <dbReference type="Proteomes" id="UP001230649"/>
    </source>
</evidence>
<keyword evidence="2" id="KW-1185">Reference proteome</keyword>
<gene>
    <name evidence="1" type="ORF">QFC20_001180</name>
</gene>
<dbReference type="EMBL" id="JASBWS010000007">
    <property type="protein sequence ID" value="KAJ9114811.1"/>
    <property type="molecule type" value="Genomic_DNA"/>
</dbReference>